<dbReference type="GO" id="GO:0004650">
    <property type="term" value="F:polygalacturonase activity"/>
    <property type="evidence" value="ECO:0007669"/>
    <property type="project" value="UniProtKB-EC"/>
</dbReference>
<dbReference type="SUPFAM" id="SSF51126">
    <property type="entry name" value="Pectin lyase-like"/>
    <property type="match status" value="1"/>
</dbReference>
<evidence type="ECO:0000256" key="9">
    <source>
        <dbReference type="ARBA" id="ARBA00023180"/>
    </source>
</evidence>
<evidence type="ECO:0000256" key="7">
    <source>
        <dbReference type="ARBA" id="ARBA00022801"/>
    </source>
</evidence>
<evidence type="ECO:0000256" key="1">
    <source>
        <dbReference type="ARBA" id="ARBA00004613"/>
    </source>
</evidence>
<keyword evidence="4" id="KW-0964">Secreted</keyword>
<evidence type="ECO:0000256" key="11">
    <source>
        <dbReference type="ARBA" id="ARBA00023316"/>
    </source>
</evidence>
<evidence type="ECO:0000256" key="12">
    <source>
        <dbReference type="ARBA" id="ARBA00034074"/>
    </source>
</evidence>
<protein>
    <recommendedName>
        <fullName evidence="3">endo-polygalacturonase</fullName>
        <ecNumber evidence="3">3.2.1.15</ecNumber>
    </recommendedName>
    <alternativeName>
        <fullName evidence="14">Pectinase D</fullName>
    </alternativeName>
    <alternativeName>
        <fullName evidence="15">Polygalacturonase D</fullName>
    </alternativeName>
</protein>
<dbReference type="GO" id="GO:0071555">
    <property type="term" value="P:cell wall organization"/>
    <property type="evidence" value="ECO:0007669"/>
    <property type="project" value="UniProtKB-KW"/>
</dbReference>
<dbReference type="SMART" id="SM00710">
    <property type="entry name" value="PbH1"/>
    <property type="match status" value="7"/>
</dbReference>
<dbReference type="PROSITE" id="PS51257">
    <property type="entry name" value="PROKAR_LIPOPROTEIN"/>
    <property type="match status" value="1"/>
</dbReference>
<evidence type="ECO:0000256" key="4">
    <source>
        <dbReference type="ARBA" id="ARBA00022525"/>
    </source>
</evidence>
<keyword evidence="8" id="KW-1015">Disulfide bond</keyword>
<evidence type="ECO:0000256" key="5">
    <source>
        <dbReference type="ARBA" id="ARBA00022729"/>
    </source>
</evidence>
<evidence type="ECO:0000256" key="2">
    <source>
        <dbReference type="ARBA" id="ARBA00008834"/>
    </source>
</evidence>
<dbReference type="FunFam" id="2.160.20.10:FF:000002">
    <property type="entry name" value="Endopolygalacturonase D"/>
    <property type="match status" value="1"/>
</dbReference>
<dbReference type="GeneID" id="37199264"/>
<dbReference type="EMBL" id="KZ824276">
    <property type="protein sequence ID" value="RAL14123.1"/>
    <property type="molecule type" value="Genomic_DNA"/>
</dbReference>
<dbReference type="AlphaFoldDB" id="A0A395I3D5"/>
<dbReference type="InterPro" id="IPR050434">
    <property type="entry name" value="Glycosyl_hydrlase_28"/>
</dbReference>
<feature type="chain" id="PRO_5017450479" description="endo-polygalacturonase" evidence="18">
    <location>
        <begin position="17"/>
        <end position="483"/>
    </location>
</feature>
<dbReference type="GO" id="GO:0045490">
    <property type="term" value="P:pectin catabolic process"/>
    <property type="evidence" value="ECO:0007669"/>
    <property type="project" value="UniProtKB-ARBA"/>
</dbReference>
<organism evidence="19 20">
    <name type="scientific">Aspergillus homomorphus (strain CBS 101889)</name>
    <dbReference type="NCBI Taxonomy" id="1450537"/>
    <lineage>
        <taxon>Eukaryota</taxon>
        <taxon>Fungi</taxon>
        <taxon>Dikarya</taxon>
        <taxon>Ascomycota</taxon>
        <taxon>Pezizomycotina</taxon>
        <taxon>Eurotiomycetes</taxon>
        <taxon>Eurotiomycetidae</taxon>
        <taxon>Eurotiales</taxon>
        <taxon>Aspergillaceae</taxon>
        <taxon>Aspergillus</taxon>
        <taxon>Aspergillus subgen. Circumdati</taxon>
    </lineage>
</organism>
<keyword evidence="5 18" id="KW-0732">Signal</keyword>
<dbReference type="InterPro" id="IPR000743">
    <property type="entry name" value="Glyco_hydro_28"/>
</dbReference>
<dbReference type="Pfam" id="PF00295">
    <property type="entry name" value="Glyco_hydro_28"/>
    <property type="match status" value="1"/>
</dbReference>
<dbReference type="PANTHER" id="PTHR31884:SF9">
    <property type="entry name" value="ENDOPOLYGALACTURONASE D-RELATED"/>
    <property type="match status" value="1"/>
</dbReference>
<name>A0A395I3D5_ASPHC</name>
<feature type="active site" evidence="16">
    <location>
        <position position="347"/>
    </location>
</feature>
<dbReference type="GO" id="GO:0005576">
    <property type="term" value="C:extracellular region"/>
    <property type="evidence" value="ECO:0007669"/>
    <property type="project" value="UniProtKB-SubCell"/>
</dbReference>
<keyword evidence="7 17" id="KW-0378">Hydrolase</keyword>
<comment type="function">
    <text evidence="13">Involved in maceration and soft-rotting of plant tissue. Hydrolyzes the 1,4-alpha glycosidic bonds of de-esterified pectate in the smooth region of the plant cell wall.</text>
</comment>
<evidence type="ECO:0000313" key="19">
    <source>
        <dbReference type="EMBL" id="RAL14123.1"/>
    </source>
</evidence>
<evidence type="ECO:0000256" key="3">
    <source>
        <dbReference type="ARBA" id="ARBA00012736"/>
    </source>
</evidence>
<keyword evidence="20" id="KW-1185">Reference proteome</keyword>
<dbReference type="PANTHER" id="PTHR31884">
    <property type="entry name" value="POLYGALACTURONASE"/>
    <property type="match status" value="1"/>
</dbReference>
<evidence type="ECO:0000256" key="6">
    <source>
        <dbReference type="ARBA" id="ARBA00022737"/>
    </source>
</evidence>
<dbReference type="STRING" id="1450537.A0A395I3D5"/>
<sequence>MQRSALLLALAPLALGCVSPESHACASVYSVSSVAAASFCATFTASAVTETTGVPDVFLSNCDYKTKHLSSACSCLGTATGAAAVTTSTAAPVAATSTVAPTTFQTSSKVASTSQAASTTLAPVTTKVAVATSAVGNGGTTCTVTEYASISSAVSSCSNILLSGISAPASSTIDLSGLQTGAAVIFAGETTFGDTYDDDFDPIVISGTDVTITGVDGHVIDGNGQAYWDGEGSNGGQEKPDHFIVVKKIYNSTISNLNIQNWPVHCFDIESSSGLTITGITLNNSAGDAANSLSSGDPAAHNSDGFDIKSSTDLTLTNSWVHNQDDCVAVTSGSNILVDNLYCYGGHGLSIGSIGGKSDNTVDGVTFSNSQVVNSENGCRIKTNSGETGEVYNIRYENITLSGITDYGIDVQQDYLNGGPTGEPTNGVQITNVTFVDVTGTMSDGKDYYILCGDGSCENFVFEGVSITGGSGDSCNYPDSGCP</sequence>
<evidence type="ECO:0000313" key="20">
    <source>
        <dbReference type="Proteomes" id="UP000248961"/>
    </source>
</evidence>
<evidence type="ECO:0000256" key="13">
    <source>
        <dbReference type="ARBA" id="ARBA00037707"/>
    </source>
</evidence>
<dbReference type="InterPro" id="IPR011050">
    <property type="entry name" value="Pectin_lyase_fold/virulence"/>
</dbReference>
<gene>
    <name evidence="19" type="ORF">BO97DRAFT_404508</name>
</gene>
<dbReference type="GO" id="GO:0047911">
    <property type="term" value="F:galacturan 1,4-alpha-galacturonidase activity"/>
    <property type="evidence" value="ECO:0007669"/>
    <property type="project" value="UniProtKB-ARBA"/>
</dbReference>
<dbReference type="OrthoDB" id="1546079at2759"/>
<evidence type="ECO:0000256" key="17">
    <source>
        <dbReference type="RuleBase" id="RU361169"/>
    </source>
</evidence>
<evidence type="ECO:0000256" key="10">
    <source>
        <dbReference type="ARBA" id="ARBA00023295"/>
    </source>
</evidence>
<dbReference type="Proteomes" id="UP000248961">
    <property type="component" value="Unassembled WGS sequence"/>
</dbReference>
<keyword evidence="10 17" id="KW-0326">Glycosidase</keyword>
<comment type="similarity">
    <text evidence="2 17">Belongs to the glycosyl hydrolase 28 family.</text>
</comment>
<dbReference type="InterPro" id="IPR012334">
    <property type="entry name" value="Pectin_lyas_fold"/>
</dbReference>
<evidence type="ECO:0000256" key="15">
    <source>
        <dbReference type="ARBA" id="ARBA00042861"/>
    </source>
</evidence>
<keyword evidence="6" id="KW-0677">Repeat</keyword>
<dbReference type="InterPro" id="IPR006626">
    <property type="entry name" value="PbH1"/>
</dbReference>
<dbReference type="RefSeq" id="XP_025553277.1">
    <property type="nucleotide sequence ID" value="XM_025694975.1"/>
</dbReference>
<keyword evidence="11" id="KW-0961">Cell wall biogenesis/degradation</keyword>
<comment type="subcellular location">
    <subcellularLocation>
        <location evidence="1">Secreted</location>
    </subcellularLocation>
</comment>
<dbReference type="PROSITE" id="PS00502">
    <property type="entry name" value="POLYGALACTURONASE"/>
    <property type="match status" value="1"/>
</dbReference>
<evidence type="ECO:0000256" key="14">
    <source>
        <dbReference type="ARBA" id="ARBA00041404"/>
    </source>
</evidence>
<feature type="signal peptide" evidence="18">
    <location>
        <begin position="1"/>
        <end position="16"/>
    </location>
</feature>
<dbReference type="EC" id="3.2.1.15" evidence="3"/>
<comment type="catalytic activity">
    <reaction evidence="12">
        <text>(1,4-alpha-D-galacturonosyl)n+m + H2O = (1,4-alpha-D-galacturonosyl)n + (1,4-alpha-D-galacturonosyl)m.</text>
        <dbReference type="EC" id="3.2.1.15"/>
    </reaction>
</comment>
<evidence type="ECO:0000256" key="8">
    <source>
        <dbReference type="ARBA" id="ARBA00023157"/>
    </source>
</evidence>
<evidence type="ECO:0000256" key="16">
    <source>
        <dbReference type="PROSITE-ProRule" id="PRU10052"/>
    </source>
</evidence>
<evidence type="ECO:0000256" key="18">
    <source>
        <dbReference type="SAM" id="SignalP"/>
    </source>
</evidence>
<dbReference type="VEuPathDB" id="FungiDB:BO97DRAFT_404508"/>
<dbReference type="Gene3D" id="2.160.20.10">
    <property type="entry name" value="Single-stranded right-handed beta-helix, Pectin lyase-like"/>
    <property type="match status" value="1"/>
</dbReference>
<proteinExistence type="inferred from homology"/>
<accession>A0A395I3D5</accession>
<reference evidence="19 20" key="1">
    <citation type="submission" date="2018-02" db="EMBL/GenBank/DDBJ databases">
        <title>The genomes of Aspergillus section Nigri reveals drivers in fungal speciation.</title>
        <authorList>
            <consortium name="DOE Joint Genome Institute"/>
            <person name="Vesth T.C."/>
            <person name="Nybo J."/>
            <person name="Theobald S."/>
            <person name="Brandl J."/>
            <person name="Frisvad J.C."/>
            <person name="Nielsen K.F."/>
            <person name="Lyhne E.K."/>
            <person name="Kogle M.E."/>
            <person name="Kuo A."/>
            <person name="Riley R."/>
            <person name="Clum A."/>
            <person name="Nolan M."/>
            <person name="Lipzen A."/>
            <person name="Salamov A."/>
            <person name="Henrissat B."/>
            <person name="Wiebenga A."/>
            <person name="De vries R.P."/>
            <person name="Grigoriev I.V."/>
            <person name="Mortensen U.H."/>
            <person name="Andersen M.R."/>
            <person name="Baker S.E."/>
        </authorList>
    </citation>
    <scope>NUCLEOTIDE SEQUENCE [LARGE SCALE GENOMIC DNA]</scope>
    <source>
        <strain evidence="19 20">CBS 101889</strain>
    </source>
</reference>
<keyword evidence="9" id="KW-0325">Glycoprotein</keyword>